<keyword evidence="2" id="KW-1185">Reference proteome</keyword>
<dbReference type="EMBL" id="AJ965256">
    <property type="protein sequence ID" value="CAI83584.1"/>
    <property type="molecule type" value="Genomic_DNA"/>
</dbReference>
<organism evidence="1 2">
    <name type="scientific">Dehalococcoides mccartyi (strain CBDB1)</name>
    <dbReference type="NCBI Taxonomy" id="255470"/>
    <lineage>
        <taxon>Bacteria</taxon>
        <taxon>Bacillati</taxon>
        <taxon>Chloroflexota</taxon>
        <taxon>Dehalococcoidia</taxon>
        <taxon>Dehalococcoidales</taxon>
        <taxon>Dehalococcoidaceae</taxon>
        <taxon>Dehalococcoides</taxon>
    </lineage>
</organism>
<proteinExistence type="predicted"/>
<gene>
    <name evidence="1" type="ordered locus">cbdbA1561</name>
</gene>
<evidence type="ECO:0000313" key="1">
    <source>
        <dbReference type="EMBL" id="CAI83584.1"/>
    </source>
</evidence>
<sequence>MPIVGKYSPLLIFQSCGKSKNSLRLGLFLIKQIFNKEIS</sequence>
<dbReference type="Proteomes" id="UP000000433">
    <property type="component" value="Chromosome"/>
</dbReference>
<evidence type="ECO:0000313" key="2">
    <source>
        <dbReference type="Proteomes" id="UP000000433"/>
    </source>
</evidence>
<accession>A0A916KNJ3</accession>
<reference evidence="1 2" key="1">
    <citation type="journal article" date="2005" name="Nat. Biotechnol.">
        <title>Genome sequence of the chlorinated compound-respiring bacterium Dehalococcoides species strain CBDB1.</title>
        <authorList>
            <person name="Kube M."/>
            <person name="Beck A."/>
            <person name="Zinder S.H."/>
            <person name="Kuhl H."/>
            <person name="Reinhardt R."/>
            <person name="Adrian L."/>
        </authorList>
    </citation>
    <scope>NUCLEOTIDE SEQUENCE [LARGE SCALE GENOMIC DNA]</scope>
    <source>
        <strain evidence="1 2">CBDB1</strain>
    </source>
</reference>
<protein>
    <submittedName>
        <fullName evidence="1">Uncharacterized protein</fullName>
    </submittedName>
</protein>
<dbReference type="AlphaFoldDB" id="A0A916KNJ3"/>
<dbReference type="KEGG" id="deh:cbdbA1561"/>
<name>A0A916KNJ3_DEHMC</name>